<dbReference type="Proteomes" id="UP000777265">
    <property type="component" value="Unassembled WGS sequence"/>
</dbReference>
<dbReference type="InterPro" id="IPR011257">
    <property type="entry name" value="DNA_glycosylase"/>
</dbReference>
<evidence type="ECO:0000313" key="2">
    <source>
        <dbReference type="Proteomes" id="UP000777265"/>
    </source>
</evidence>
<dbReference type="NCBIfam" id="TIGR02757">
    <property type="entry name" value="TIGR02757 family protein"/>
    <property type="match status" value="1"/>
</dbReference>
<protein>
    <submittedName>
        <fullName evidence="1">TIGR02757 family protein</fullName>
    </submittedName>
</protein>
<comment type="caution">
    <text evidence="1">The sequence shown here is derived from an EMBL/GenBank/DDBJ whole genome shotgun (WGS) entry which is preliminary data.</text>
</comment>
<dbReference type="GO" id="GO:0003824">
    <property type="term" value="F:catalytic activity"/>
    <property type="evidence" value="ECO:0007669"/>
    <property type="project" value="InterPro"/>
</dbReference>
<sequence length="277" mass="32339">MNLDDLYNREKASLRDLTRNDPVEFLYRYVRTEDAEVAGFLGSQFAYGRIEVFKRFLARLFEIMGPSPSEFIVQGDFAAFEGLYYRFQKNEYIVDLFGVLKRIVDRYGGIGPMVQRFYQGDVRAVLWRVRRELLGEDGKRLTFFFPKPSRANPLKRWNLYLRWMVRKDEIDAGFWDFVPRDRLIIPLDTHIFKIGRCFGWTKQGSPSWKAACDITEVLRGFSPEDPLKYDFFLCHKVGIGAGCRGARTPECIRNCMLLMDLEGEEKANAGQRMENVS</sequence>
<dbReference type="SUPFAM" id="SSF48150">
    <property type="entry name" value="DNA-glycosylase"/>
    <property type="match status" value="1"/>
</dbReference>
<dbReference type="InterPro" id="IPR014127">
    <property type="entry name" value="CHP02757"/>
</dbReference>
<reference evidence="1" key="2">
    <citation type="submission" date="2020-01" db="EMBL/GenBank/DDBJ databases">
        <authorList>
            <person name="Campanaro S."/>
        </authorList>
    </citation>
    <scope>NUCLEOTIDE SEQUENCE</scope>
    <source>
        <strain evidence="1">AS06rmzACSIP_7</strain>
    </source>
</reference>
<dbReference type="AlphaFoldDB" id="A0A971M5K5"/>
<dbReference type="Pfam" id="PF09674">
    <property type="entry name" value="DUF2400"/>
    <property type="match status" value="1"/>
</dbReference>
<name>A0A971M5K5_9BACT</name>
<dbReference type="GO" id="GO:0006281">
    <property type="term" value="P:DNA repair"/>
    <property type="evidence" value="ECO:0007669"/>
    <property type="project" value="InterPro"/>
</dbReference>
<dbReference type="EMBL" id="JAAYEE010000140">
    <property type="protein sequence ID" value="NLW35526.1"/>
    <property type="molecule type" value="Genomic_DNA"/>
</dbReference>
<organism evidence="1 2">
    <name type="scientific">Syntrophorhabdus aromaticivorans</name>
    <dbReference type="NCBI Taxonomy" id="328301"/>
    <lineage>
        <taxon>Bacteria</taxon>
        <taxon>Pseudomonadati</taxon>
        <taxon>Thermodesulfobacteriota</taxon>
        <taxon>Syntrophorhabdia</taxon>
        <taxon>Syntrophorhabdales</taxon>
        <taxon>Syntrophorhabdaceae</taxon>
        <taxon>Syntrophorhabdus</taxon>
    </lineage>
</organism>
<gene>
    <name evidence="1" type="ORF">GXY80_08620</name>
</gene>
<proteinExistence type="predicted"/>
<reference evidence="1" key="1">
    <citation type="journal article" date="2020" name="Biotechnol. Biofuels">
        <title>New insights from the biogas microbiome by comprehensive genome-resolved metagenomics of nearly 1600 species originating from multiple anaerobic digesters.</title>
        <authorList>
            <person name="Campanaro S."/>
            <person name="Treu L."/>
            <person name="Rodriguez-R L.M."/>
            <person name="Kovalovszki A."/>
            <person name="Ziels R.M."/>
            <person name="Maus I."/>
            <person name="Zhu X."/>
            <person name="Kougias P.G."/>
            <person name="Basile A."/>
            <person name="Luo G."/>
            <person name="Schluter A."/>
            <person name="Konstantinidis K.T."/>
            <person name="Angelidaki I."/>
        </authorList>
    </citation>
    <scope>NUCLEOTIDE SEQUENCE</scope>
    <source>
        <strain evidence="1">AS06rmzACSIP_7</strain>
    </source>
</reference>
<evidence type="ECO:0000313" key="1">
    <source>
        <dbReference type="EMBL" id="NLW35526.1"/>
    </source>
</evidence>
<accession>A0A971M5K5</accession>